<dbReference type="Proteomes" id="UP000186385">
    <property type="component" value="Unassembled WGS sequence"/>
</dbReference>
<dbReference type="OrthoDB" id="2454315at2"/>
<proteinExistence type="predicted"/>
<dbReference type="AlphaFoldDB" id="A0A1N6SSF9"/>
<dbReference type="Proteomes" id="UP000215545">
    <property type="component" value="Unassembled WGS sequence"/>
</dbReference>
<protein>
    <submittedName>
        <fullName evidence="2">Uncharacterized protein</fullName>
    </submittedName>
</protein>
<sequence>MNNLIPFNDLHQYLSSFDITYTMAAKSLILSYQPRSFAYGIQPRFAALHGAKSYQCLILYVAPKDNTSTLGIEMQRKVEELLFFNLKEMRRFKVKNNEVVIPLEVIDTKEKLNSVKEVIAQVYRIRTKK</sequence>
<dbReference type="RefSeq" id="WP_045850423.1">
    <property type="nucleotide sequence ID" value="NZ_FTLX01000002.1"/>
</dbReference>
<dbReference type="EMBL" id="MWSK01000002">
    <property type="protein sequence ID" value="OXS79406.1"/>
    <property type="molecule type" value="Genomic_DNA"/>
</dbReference>
<evidence type="ECO:0000313" key="3">
    <source>
        <dbReference type="Proteomes" id="UP000186385"/>
    </source>
</evidence>
<keyword evidence="4" id="KW-1185">Reference proteome</keyword>
<evidence type="ECO:0000313" key="2">
    <source>
        <dbReference type="EMBL" id="SIQ44048.1"/>
    </source>
</evidence>
<reference evidence="2 3" key="1">
    <citation type="submission" date="2017-01" db="EMBL/GenBank/DDBJ databases">
        <authorList>
            <person name="Mah S.A."/>
            <person name="Swanson W.J."/>
            <person name="Moy G.W."/>
            <person name="Vacquier V.D."/>
        </authorList>
    </citation>
    <scope>NUCLEOTIDE SEQUENCE [LARGE SCALE GENOMIC DNA]</scope>
    <source>
        <strain evidence="2 3">NIO-1016</strain>
    </source>
</reference>
<reference evidence="1" key="3">
    <citation type="submission" date="2017-03" db="EMBL/GenBank/DDBJ databases">
        <authorList>
            <person name="Dastager S.G."/>
            <person name="Neurgaonkar P.S."/>
            <person name="Dharne M.S."/>
        </authorList>
    </citation>
    <scope>NUCLEOTIDE SEQUENCE</scope>
    <source>
        <strain evidence="1">DSM 25145</strain>
    </source>
</reference>
<evidence type="ECO:0000313" key="1">
    <source>
        <dbReference type="EMBL" id="OXS79406.1"/>
    </source>
</evidence>
<gene>
    <name evidence="1" type="ORF">B1B05_06465</name>
    <name evidence="2" type="ORF">SAMN05443094_102517</name>
</gene>
<accession>A0A1N6SSF9</accession>
<dbReference type="EMBL" id="FTLX01000002">
    <property type="protein sequence ID" value="SIQ44048.1"/>
    <property type="molecule type" value="Genomic_DNA"/>
</dbReference>
<name>A0A1N6SSF9_9BACI</name>
<reference evidence="4" key="2">
    <citation type="submission" date="2017-03" db="EMBL/GenBank/DDBJ databases">
        <title>Bacillus sp. V-88(T) DSM27956, whole genome shotgun sequencing project.</title>
        <authorList>
            <person name="Dastager S.G."/>
            <person name="Neurgaonkar P.S."/>
            <person name="Dharne M.S."/>
        </authorList>
    </citation>
    <scope>NUCLEOTIDE SEQUENCE [LARGE SCALE GENOMIC DNA]</scope>
    <source>
        <strain evidence="4">DSM 25145</strain>
    </source>
</reference>
<organism evidence="2 3">
    <name type="scientific">Domibacillus enclensis</name>
    <dbReference type="NCBI Taxonomy" id="1017273"/>
    <lineage>
        <taxon>Bacteria</taxon>
        <taxon>Bacillati</taxon>
        <taxon>Bacillota</taxon>
        <taxon>Bacilli</taxon>
        <taxon>Bacillales</taxon>
        <taxon>Bacillaceae</taxon>
        <taxon>Domibacillus</taxon>
    </lineage>
</organism>
<evidence type="ECO:0000313" key="4">
    <source>
        <dbReference type="Proteomes" id="UP000215545"/>
    </source>
</evidence>